<evidence type="ECO:0000313" key="3">
    <source>
        <dbReference type="Proteomes" id="UP000059680"/>
    </source>
</evidence>
<dbReference type="PaxDb" id="39947-A0A0P0W4K9"/>
<reference evidence="2 3" key="2">
    <citation type="journal article" date="2013" name="Plant Cell Physiol.">
        <title>Rice Annotation Project Database (RAP-DB): an integrative and interactive database for rice genomics.</title>
        <authorList>
            <person name="Sakai H."/>
            <person name="Lee S.S."/>
            <person name="Tanaka T."/>
            <person name="Numa H."/>
            <person name="Kim J."/>
            <person name="Kawahara Y."/>
            <person name="Wakimoto H."/>
            <person name="Yang C.C."/>
            <person name="Iwamoto M."/>
            <person name="Abe T."/>
            <person name="Yamada Y."/>
            <person name="Muto A."/>
            <person name="Inokuchi H."/>
            <person name="Ikemura T."/>
            <person name="Matsumoto T."/>
            <person name="Sasaki T."/>
            <person name="Itoh T."/>
        </authorList>
    </citation>
    <scope>NUCLEOTIDE SEQUENCE [LARGE SCALE GENOMIC DNA]</scope>
    <source>
        <strain evidence="3">cv. Nipponbare</strain>
    </source>
</reference>
<sequence length="92" mass="9569">MSGRTATRLFMASCGNTPTGLNVRRGTPSSAATPVAHQNGTSATMASGRWCRSSDSWAGRDRSTARYTLQVSCAAAAPRHSTPRARPTSGNG</sequence>
<accession>A0A0P0W4K9</accession>
<feature type="compositionally biased region" description="Polar residues" evidence="1">
    <location>
        <begin position="27"/>
        <end position="37"/>
    </location>
</feature>
<evidence type="ECO:0000313" key="2">
    <source>
        <dbReference type="EMBL" id="BAS86972.1"/>
    </source>
</evidence>
<protein>
    <submittedName>
        <fullName evidence="2">Os03g0808250 protein</fullName>
    </submittedName>
</protein>
<keyword evidence="3" id="KW-1185">Reference proteome</keyword>
<reference evidence="3" key="1">
    <citation type="journal article" date="2005" name="Nature">
        <title>The map-based sequence of the rice genome.</title>
        <authorList>
            <consortium name="International rice genome sequencing project (IRGSP)"/>
            <person name="Matsumoto T."/>
            <person name="Wu J."/>
            <person name="Kanamori H."/>
            <person name="Katayose Y."/>
            <person name="Fujisawa M."/>
            <person name="Namiki N."/>
            <person name="Mizuno H."/>
            <person name="Yamamoto K."/>
            <person name="Antonio B.A."/>
            <person name="Baba T."/>
            <person name="Sakata K."/>
            <person name="Nagamura Y."/>
            <person name="Aoki H."/>
            <person name="Arikawa K."/>
            <person name="Arita K."/>
            <person name="Bito T."/>
            <person name="Chiden Y."/>
            <person name="Fujitsuka N."/>
            <person name="Fukunaka R."/>
            <person name="Hamada M."/>
            <person name="Harada C."/>
            <person name="Hayashi A."/>
            <person name="Hijishita S."/>
            <person name="Honda M."/>
            <person name="Hosokawa S."/>
            <person name="Ichikawa Y."/>
            <person name="Idonuma A."/>
            <person name="Iijima M."/>
            <person name="Ikeda M."/>
            <person name="Ikeno M."/>
            <person name="Ito K."/>
            <person name="Ito S."/>
            <person name="Ito T."/>
            <person name="Ito Y."/>
            <person name="Ito Y."/>
            <person name="Iwabuchi A."/>
            <person name="Kamiya K."/>
            <person name="Karasawa W."/>
            <person name="Kurita K."/>
            <person name="Katagiri S."/>
            <person name="Kikuta A."/>
            <person name="Kobayashi H."/>
            <person name="Kobayashi N."/>
            <person name="Machita K."/>
            <person name="Maehara T."/>
            <person name="Masukawa M."/>
            <person name="Mizubayashi T."/>
            <person name="Mukai Y."/>
            <person name="Nagasaki H."/>
            <person name="Nagata Y."/>
            <person name="Naito S."/>
            <person name="Nakashima M."/>
            <person name="Nakama Y."/>
            <person name="Nakamichi Y."/>
            <person name="Nakamura M."/>
            <person name="Meguro A."/>
            <person name="Negishi M."/>
            <person name="Ohta I."/>
            <person name="Ohta T."/>
            <person name="Okamoto M."/>
            <person name="Ono N."/>
            <person name="Saji S."/>
            <person name="Sakaguchi M."/>
            <person name="Sakai K."/>
            <person name="Shibata M."/>
            <person name="Shimokawa T."/>
            <person name="Song J."/>
            <person name="Takazaki Y."/>
            <person name="Terasawa K."/>
            <person name="Tsugane M."/>
            <person name="Tsuji K."/>
            <person name="Ueda S."/>
            <person name="Waki K."/>
            <person name="Yamagata H."/>
            <person name="Yamamoto M."/>
            <person name="Yamamoto S."/>
            <person name="Yamane H."/>
            <person name="Yoshiki S."/>
            <person name="Yoshihara R."/>
            <person name="Yukawa K."/>
            <person name="Zhong H."/>
            <person name="Yano M."/>
            <person name="Yuan Q."/>
            <person name="Ouyang S."/>
            <person name="Liu J."/>
            <person name="Jones K.M."/>
            <person name="Gansberger K."/>
            <person name="Moffat K."/>
            <person name="Hill J."/>
            <person name="Bera J."/>
            <person name="Fadrosh D."/>
            <person name="Jin S."/>
            <person name="Johri S."/>
            <person name="Kim M."/>
            <person name="Overton L."/>
            <person name="Reardon M."/>
            <person name="Tsitrin T."/>
            <person name="Vuong H."/>
            <person name="Weaver B."/>
            <person name="Ciecko A."/>
            <person name="Tallon L."/>
            <person name="Jackson J."/>
            <person name="Pai G."/>
            <person name="Aken S.V."/>
            <person name="Utterback T."/>
            <person name="Reidmuller S."/>
            <person name="Feldblyum T."/>
            <person name="Hsiao J."/>
            <person name="Zismann V."/>
            <person name="Iobst S."/>
            <person name="de Vazeille A.R."/>
            <person name="Buell C.R."/>
            <person name="Ying K."/>
            <person name="Li Y."/>
            <person name="Lu T."/>
            <person name="Huang Y."/>
            <person name="Zhao Q."/>
            <person name="Feng Q."/>
            <person name="Zhang L."/>
            <person name="Zhu J."/>
            <person name="Weng Q."/>
            <person name="Mu J."/>
            <person name="Lu Y."/>
            <person name="Fan D."/>
            <person name="Liu Y."/>
            <person name="Guan J."/>
            <person name="Zhang Y."/>
            <person name="Yu S."/>
            <person name="Liu X."/>
            <person name="Zhang Y."/>
            <person name="Hong G."/>
            <person name="Han B."/>
            <person name="Choisne N."/>
            <person name="Demange N."/>
            <person name="Orjeda G."/>
            <person name="Samain S."/>
            <person name="Cattolico L."/>
            <person name="Pelletier E."/>
            <person name="Couloux A."/>
            <person name="Segurens B."/>
            <person name="Wincker P."/>
            <person name="D'Hont A."/>
            <person name="Scarpelli C."/>
            <person name="Weissenbach J."/>
            <person name="Salanoubat M."/>
            <person name="Quetier F."/>
            <person name="Yu Y."/>
            <person name="Kim H.R."/>
            <person name="Rambo T."/>
            <person name="Currie J."/>
            <person name="Collura K."/>
            <person name="Luo M."/>
            <person name="Yang T."/>
            <person name="Ammiraju J.S.S."/>
            <person name="Engler F."/>
            <person name="Soderlund C."/>
            <person name="Wing R.A."/>
            <person name="Palmer L.E."/>
            <person name="de la Bastide M."/>
            <person name="Spiegel L."/>
            <person name="Nascimento L."/>
            <person name="Zutavern T."/>
            <person name="O'Shaughnessy A."/>
            <person name="Dike S."/>
            <person name="Dedhia N."/>
            <person name="Preston R."/>
            <person name="Balija V."/>
            <person name="McCombie W.R."/>
            <person name="Chow T."/>
            <person name="Chen H."/>
            <person name="Chung M."/>
            <person name="Chen C."/>
            <person name="Shaw J."/>
            <person name="Wu H."/>
            <person name="Hsiao K."/>
            <person name="Chao Y."/>
            <person name="Chu M."/>
            <person name="Cheng C."/>
            <person name="Hour A."/>
            <person name="Lee P."/>
            <person name="Lin S."/>
            <person name="Lin Y."/>
            <person name="Liou J."/>
            <person name="Liu S."/>
            <person name="Hsing Y."/>
            <person name="Raghuvanshi S."/>
            <person name="Mohanty A."/>
            <person name="Bharti A.K."/>
            <person name="Gaur A."/>
            <person name="Gupta V."/>
            <person name="Kumar D."/>
            <person name="Ravi V."/>
            <person name="Vij S."/>
            <person name="Kapur A."/>
            <person name="Khurana P."/>
            <person name="Khurana P."/>
            <person name="Khurana J.P."/>
            <person name="Tyagi A.K."/>
            <person name="Gaikwad K."/>
            <person name="Singh A."/>
            <person name="Dalal V."/>
            <person name="Srivastava S."/>
            <person name="Dixit A."/>
            <person name="Pal A.K."/>
            <person name="Ghazi I.A."/>
            <person name="Yadav M."/>
            <person name="Pandit A."/>
            <person name="Bhargava A."/>
            <person name="Sureshbabu K."/>
            <person name="Batra K."/>
            <person name="Sharma T.R."/>
            <person name="Mohapatra T."/>
            <person name="Singh N.K."/>
            <person name="Messing J."/>
            <person name="Nelson A.B."/>
            <person name="Fuks G."/>
            <person name="Kavchok S."/>
            <person name="Keizer G."/>
            <person name="Linton E."/>
            <person name="Llaca V."/>
            <person name="Song R."/>
            <person name="Tanyolac B."/>
            <person name="Young S."/>
            <person name="Ho-Il K."/>
            <person name="Hahn J.H."/>
            <person name="Sangsakoo G."/>
            <person name="Vanavichit A."/>
            <person name="de Mattos Luiz.A.T."/>
            <person name="Zimmer P.D."/>
            <person name="Malone G."/>
            <person name="Dellagostin O."/>
            <person name="de Oliveira A.C."/>
            <person name="Bevan M."/>
            <person name="Bancroft I."/>
            <person name="Minx P."/>
            <person name="Cordum H."/>
            <person name="Wilson R."/>
            <person name="Cheng Z."/>
            <person name="Jin W."/>
            <person name="Jiang J."/>
            <person name="Leong S.A."/>
            <person name="Iwama H."/>
            <person name="Gojobori T."/>
            <person name="Itoh T."/>
            <person name="Niimura Y."/>
            <person name="Fujii Y."/>
            <person name="Habara T."/>
            <person name="Sakai H."/>
            <person name="Sato Y."/>
            <person name="Wilson G."/>
            <person name="Kumar K."/>
            <person name="McCouch S."/>
            <person name="Juretic N."/>
            <person name="Hoen D."/>
            <person name="Wright S."/>
            <person name="Bruskiewich R."/>
            <person name="Bureau T."/>
            <person name="Miyao A."/>
            <person name="Hirochika H."/>
            <person name="Nishikawa T."/>
            <person name="Kadowaki K."/>
            <person name="Sugiura M."/>
            <person name="Burr B."/>
            <person name="Sasaki T."/>
        </authorList>
    </citation>
    <scope>NUCLEOTIDE SEQUENCE [LARGE SCALE GENOMIC DNA]</scope>
    <source>
        <strain evidence="3">cv. Nipponbare</strain>
    </source>
</reference>
<organism evidence="2 3">
    <name type="scientific">Oryza sativa subsp. japonica</name>
    <name type="common">Rice</name>
    <dbReference type="NCBI Taxonomy" id="39947"/>
    <lineage>
        <taxon>Eukaryota</taxon>
        <taxon>Viridiplantae</taxon>
        <taxon>Streptophyta</taxon>
        <taxon>Embryophyta</taxon>
        <taxon>Tracheophyta</taxon>
        <taxon>Spermatophyta</taxon>
        <taxon>Magnoliopsida</taxon>
        <taxon>Liliopsida</taxon>
        <taxon>Poales</taxon>
        <taxon>Poaceae</taxon>
        <taxon>BOP clade</taxon>
        <taxon>Oryzoideae</taxon>
        <taxon>Oryzeae</taxon>
        <taxon>Oryzinae</taxon>
        <taxon>Oryza</taxon>
        <taxon>Oryza sativa</taxon>
    </lineage>
</organism>
<dbReference type="AlphaFoldDB" id="A0A0P0W4K9"/>
<feature type="region of interest" description="Disordered" evidence="1">
    <location>
        <begin position="1"/>
        <end position="37"/>
    </location>
</feature>
<gene>
    <name evidence="2" type="ordered locus">Os03g0808250</name>
    <name evidence="2" type="ORF">OSNPB_030808250</name>
</gene>
<evidence type="ECO:0000256" key="1">
    <source>
        <dbReference type="SAM" id="MobiDB-lite"/>
    </source>
</evidence>
<reference evidence="2 3" key="3">
    <citation type="journal article" date="2013" name="Rice">
        <title>Improvement of the Oryza sativa Nipponbare reference genome using next generation sequence and optical map data.</title>
        <authorList>
            <person name="Kawahara Y."/>
            <person name="de la Bastide M."/>
            <person name="Hamilton J.P."/>
            <person name="Kanamori H."/>
            <person name="McCombie W.R."/>
            <person name="Ouyang S."/>
            <person name="Schwartz D.C."/>
            <person name="Tanaka T."/>
            <person name="Wu J."/>
            <person name="Zhou S."/>
            <person name="Childs K.L."/>
            <person name="Davidson R.M."/>
            <person name="Lin H."/>
            <person name="Quesada-Ocampo L."/>
            <person name="Vaillancourt B."/>
            <person name="Sakai H."/>
            <person name="Lee S.S."/>
            <person name="Kim J."/>
            <person name="Numa H."/>
            <person name="Itoh T."/>
            <person name="Buell C.R."/>
            <person name="Matsumoto T."/>
        </authorList>
    </citation>
    <scope>NUCLEOTIDE SEQUENCE [LARGE SCALE GENOMIC DNA]</scope>
    <source>
        <strain evidence="3">cv. Nipponbare</strain>
    </source>
</reference>
<name>A0A0P0W4K9_ORYSJ</name>
<dbReference type="Proteomes" id="UP000059680">
    <property type="component" value="Chromosome 3"/>
</dbReference>
<proteinExistence type="predicted"/>
<dbReference type="EMBL" id="AP014959">
    <property type="protein sequence ID" value="BAS86972.1"/>
    <property type="molecule type" value="Genomic_DNA"/>
</dbReference>
<dbReference type="InParanoid" id="A0A0P0W4K9"/>